<dbReference type="InterPro" id="IPR022935">
    <property type="entry name" value="ClpS"/>
</dbReference>
<dbReference type="Gene3D" id="3.30.1390.10">
    <property type="match status" value="1"/>
</dbReference>
<dbReference type="Proteomes" id="UP000235145">
    <property type="component" value="Unassembled WGS sequence"/>
</dbReference>
<dbReference type="GO" id="GO:0006508">
    <property type="term" value="P:proteolysis"/>
    <property type="evidence" value="ECO:0007669"/>
    <property type="project" value="InterPro"/>
</dbReference>
<keyword evidence="3" id="KW-1185">Reference proteome</keyword>
<dbReference type="SUPFAM" id="SSF50978">
    <property type="entry name" value="WD40 repeat-like"/>
    <property type="match status" value="1"/>
</dbReference>
<gene>
    <name evidence="2" type="ORF">LSAT_V11C500244480</name>
</gene>
<dbReference type="PANTHER" id="PTHR33473:SF17">
    <property type="entry name" value="ATP-DEPENDENT CLP PROTEASE ADAPTER PROTEIN CLPS1, CHLOROPLASTIC"/>
    <property type="match status" value="1"/>
</dbReference>
<proteinExistence type="predicted"/>
<dbReference type="SUPFAM" id="SSF54736">
    <property type="entry name" value="ClpS-like"/>
    <property type="match status" value="1"/>
</dbReference>
<evidence type="ECO:0000313" key="2">
    <source>
        <dbReference type="EMBL" id="KAJ0207258.1"/>
    </source>
</evidence>
<evidence type="ECO:0000259" key="1">
    <source>
        <dbReference type="Pfam" id="PF02617"/>
    </source>
</evidence>
<dbReference type="GO" id="GO:0030163">
    <property type="term" value="P:protein catabolic process"/>
    <property type="evidence" value="ECO:0007669"/>
    <property type="project" value="InterPro"/>
</dbReference>
<dbReference type="PANTHER" id="PTHR33473">
    <property type="entry name" value="ATP-DEPENDENT CLP PROTEASE ADAPTER PROTEIN CLPS1, CHLOROPLASTIC"/>
    <property type="match status" value="1"/>
</dbReference>
<evidence type="ECO:0000313" key="3">
    <source>
        <dbReference type="Proteomes" id="UP000235145"/>
    </source>
</evidence>
<accession>A0A9R1VLI9</accession>
<feature type="domain" description="Adaptor protein ClpS core" evidence="1">
    <location>
        <begin position="199"/>
        <end position="238"/>
    </location>
</feature>
<sequence length="244" mass="27396">MEKVQGVAYWCCCGQIEAIESKCDTRMNSNLGNHDCLNPMNDILDTIQYLSELREVKKQGRKERRHKEAQDVLAAATTAAAASSRLSSFRKDTPEESAHHEVLKVRAHSESCRAVRFINEGLVILTGSPDCSILAIDIETGSPGTNTCFINKSTKWITVMTMAPPRLEKGAGVLDKRVIEKTTPGRESEFDLRKSRKMAPPYRVMLHNDNYNKREYVVQVLMKVIPGMTVDNAVNIMLLTWTPL</sequence>
<dbReference type="Pfam" id="PF02617">
    <property type="entry name" value="ClpS"/>
    <property type="match status" value="1"/>
</dbReference>
<organism evidence="2 3">
    <name type="scientific">Lactuca sativa</name>
    <name type="common">Garden lettuce</name>
    <dbReference type="NCBI Taxonomy" id="4236"/>
    <lineage>
        <taxon>Eukaryota</taxon>
        <taxon>Viridiplantae</taxon>
        <taxon>Streptophyta</taxon>
        <taxon>Embryophyta</taxon>
        <taxon>Tracheophyta</taxon>
        <taxon>Spermatophyta</taxon>
        <taxon>Magnoliopsida</taxon>
        <taxon>eudicotyledons</taxon>
        <taxon>Gunneridae</taxon>
        <taxon>Pentapetalae</taxon>
        <taxon>asterids</taxon>
        <taxon>campanulids</taxon>
        <taxon>Asterales</taxon>
        <taxon>Asteraceae</taxon>
        <taxon>Cichorioideae</taxon>
        <taxon>Cichorieae</taxon>
        <taxon>Lactucinae</taxon>
        <taxon>Lactuca</taxon>
    </lineage>
</organism>
<dbReference type="EMBL" id="NBSK02000005">
    <property type="protein sequence ID" value="KAJ0207258.1"/>
    <property type="molecule type" value="Genomic_DNA"/>
</dbReference>
<comment type="caution">
    <text evidence="2">The sequence shown here is derived from an EMBL/GenBank/DDBJ whole genome shotgun (WGS) entry which is preliminary data.</text>
</comment>
<dbReference type="InterPro" id="IPR036322">
    <property type="entry name" value="WD40_repeat_dom_sf"/>
</dbReference>
<protein>
    <recommendedName>
        <fullName evidence="1">Adaptor protein ClpS core domain-containing protein</fullName>
    </recommendedName>
</protein>
<dbReference type="AlphaFoldDB" id="A0A9R1VLI9"/>
<reference evidence="2 3" key="1">
    <citation type="journal article" date="2017" name="Nat. Commun.">
        <title>Genome assembly with in vitro proximity ligation data and whole-genome triplication in lettuce.</title>
        <authorList>
            <person name="Reyes-Chin-Wo S."/>
            <person name="Wang Z."/>
            <person name="Yang X."/>
            <person name="Kozik A."/>
            <person name="Arikit S."/>
            <person name="Song C."/>
            <person name="Xia L."/>
            <person name="Froenicke L."/>
            <person name="Lavelle D.O."/>
            <person name="Truco M.J."/>
            <person name="Xia R."/>
            <person name="Zhu S."/>
            <person name="Xu C."/>
            <person name="Xu H."/>
            <person name="Xu X."/>
            <person name="Cox K."/>
            <person name="Korf I."/>
            <person name="Meyers B.C."/>
            <person name="Michelmore R.W."/>
        </authorList>
    </citation>
    <scope>NUCLEOTIDE SEQUENCE [LARGE SCALE GENOMIC DNA]</scope>
    <source>
        <strain evidence="3">cv. Salinas</strain>
        <tissue evidence="2">Seedlings</tissue>
    </source>
</reference>
<dbReference type="InterPro" id="IPR003769">
    <property type="entry name" value="ClpS_core"/>
</dbReference>
<name>A0A9R1VLI9_LACSA</name>
<dbReference type="InterPro" id="IPR014719">
    <property type="entry name" value="Ribosomal_bL12_C/ClpS-like"/>
</dbReference>